<dbReference type="PANTHER" id="PTHR46009:SF1">
    <property type="entry name" value="VACUOLAR PROTEIN SORTING-ASSOCIATED PROTEIN VTA1 HOMOLOG"/>
    <property type="match status" value="1"/>
</dbReference>
<dbReference type="OrthoDB" id="391137at2759"/>
<organism evidence="5 6">
    <name type="scientific">Pomacea canaliculata</name>
    <name type="common">Golden apple snail</name>
    <dbReference type="NCBI Taxonomy" id="400727"/>
    <lineage>
        <taxon>Eukaryota</taxon>
        <taxon>Metazoa</taxon>
        <taxon>Spiralia</taxon>
        <taxon>Lophotrochozoa</taxon>
        <taxon>Mollusca</taxon>
        <taxon>Gastropoda</taxon>
        <taxon>Caenogastropoda</taxon>
        <taxon>Architaenioglossa</taxon>
        <taxon>Ampullarioidea</taxon>
        <taxon>Ampullariidae</taxon>
        <taxon>Pomacea</taxon>
    </lineage>
</organism>
<dbReference type="GO" id="GO:0005771">
    <property type="term" value="C:multivesicular body"/>
    <property type="evidence" value="ECO:0007669"/>
    <property type="project" value="TreeGrafter"/>
</dbReference>
<dbReference type="InterPro" id="IPR044538">
    <property type="entry name" value="Vta1-like"/>
</dbReference>
<dbReference type="Pfam" id="PF04652">
    <property type="entry name" value="Vta1"/>
    <property type="match status" value="1"/>
</dbReference>
<accession>A0A2T7P488</accession>
<dbReference type="EMBL" id="PZQS01000006">
    <property type="protein sequence ID" value="PVD28220.1"/>
    <property type="molecule type" value="Genomic_DNA"/>
</dbReference>
<evidence type="ECO:0000256" key="2">
    <source>
        <dbReference type="ARBA" id="ARBA00023136"/>
    </source>
</evidence>
<comment type="subcellular location">
    <subcellularLocation>
        <location evidence="1">Endomembrane system</location>
    </subcellularLocation>
</comment>
<dbReference type="AlphaFoldDB" id="A0A2T7P488"/>
<dbReference type="GO" id="GO:0032511">
    <property type="term" value="P:late endosome to vacuole transport via multivesicular body sorting pathway"/>
    <property type="evidence" value="ECO:0007669"/>
    <property type="project" value="InterPro"/>
</dbReference>
<feature type="compositionally biased region" description="Pro residues" evidence="3">
    <location>
        <begin position="258"/>
        <end position="269"/>
    </location>
</feature>
<dbReference type="Gene3D" id="1.25.40.270">
    <property type="entry name" value="Vacuolar protein sorting-associated protein vta1"/>
    <property type="match status" value="1"/>
</dbReference>
<evidence type="ECO:0000256" key="3">
    <source>
        <dbReference type="SAM" id="MobiDB-lite"/>
    </source>
</evidence>
<feature type="region of interest" description="Disordered" evidence="3">
    <location>
        <begin position="1"/>
        <end position="25"/>
    </location>
</feature>
<comment type="caution">
    <text evidence="5">The sequence shown here is derived from an EMBL/GenBank/DDBJ whole genome shotgun (WGS) entry which is preliminary data.</text>
</comment>
<gene>
    <name evidence="5" type="ORF">C0Q70_10807</name>
</gene>
<evidence type="ECO:0000313" key="6">
    <source>
        <dbReference type="Proteomes" id="UP000245119"/>
    </source>
</evidence>
<name>A0A2T7P488_POMCA</name>
<dbReference type="PANTHER" id="PTHR46009">
    <property type="entry name" value="VACUOLAR PROTEIN SORTING-ASSOCIATED PROTEIN VTA1 HOMOLOG"/>
    <property type="match status" value="1"/>
</dbReference>
<evidence type="ECO:0000259" key="4">
    <source>
        <dbReference type="Pfam" id="PF04652"/>
    </source>
</evidence>
<feature type="domain" description="Vta1/callose synthase N-terminal" evidence="4">
    <location>
        <begin position="55"/>
        <end position="196"/>
    </location>
</feature>
<sequence length="305" mass="34217">MLHRRERVLGSASDRPYPTNRNPSPLHSTATKLWSLYTTVQLVEVSSIIPASLRQIQHYMKTAAEHDKRDVVVAYYCRLYALQKAMEIDKKSPEARQFLVSLMDYLEKVKKEHPEEAIHNEVVGQAHMENYALKVFLYADNEDRAGRFTKNVVKSFYTAGMLFDVLGTFGELSEDLVKNQKYAKWKAAYIHRCLKNGETPLPGPMLDEYPDSGIGIEDFSQPGSSFLEAPGGMFPTPGVHAPPTTPQDPPAAAYTPQPANPPLPTPRKSPPQEIVPDWQPPPNPGRALKQDNQTLACHPVIPQNY</sequence>
<proteinExistence type="predicted"/>
<dbReference type="STRING" id="400727.A0A2T7P488"/>
<dbReference type="Proteomes" id="UP000245119">
    <property type="component" value="Linkage Group LG6"/>
</dbReference>
<protein>
    <recommendedName>
        <fullName evidence="4">Vta1/callose synthase N-terminal domain-containing protein</fullName>
    </recommendedName>
</protein>
<keyword evidence="6" id="KW-1185">Reference proteome</keyword>
<evidence type="ECO:0000256" key="1">
    <source>
        <dbReference type="ARBA" id="ARBA00004308"/>
    </source>
</evidence>
<feature type="region of interest" description="Disordered" evidence="3">
    <location>
        <begin position="220"/>
        <end position="305"/>
    </location>
</feature>
<dbReference type="InterPro" id="IPR039431">
    <property type="entry name" value="Vta1/CALS_N"/>
</dbReference>
<dbReference type="InterPro" id="IPR023175">
    <property type="entry name" value="Vta1/CALS_N_sf"/>
</dbReference>
<reference evidence="5 6" key="1">
    <citation type="submission" date="2018-04" db="EMBL/GenBank/DDBJ databases">
        <title>The genome of golden apple snail Pomacea canaliculata provides insight into stress tolerance and invasive adaptation.</title>
        <authorList>
            <person name="Liu C."/>
            <person name="Liu B."/>
            <person name="Ren Y."/>
            <person name="Zhang Y."/>
            <person name="Wang H."/>
            <person name="Li S."/>
            <person name="Jiang F."/>
            <person name="Yin L."/>
            <person name="Zhang G."/>
            <person name="Qian W."/>
            <person name="Fan W."/>
        </authorList>
    </citation>
    <scope>NUCLEOTIDE SEQUENCE [LARGE SCALE GENOMIC DNA]</scope>
    <source>
        <strain evidence="5">SZHN2017</strain>
        <tissue evidence="5">Muscle</tissue>
    </source>
</reference>
<evidence type="ECO:0000313" key="5">
    <source>
        <dbReference type="EMBL" id="PVD28220.1"/>
    </source>
</evidence>
<keyword evidence="2" id="KW-0472">Membrane</keyword>